<dbReference type="GO" id="GO:0005886">
    <property type="term" value="C:plasma membrane"/>
    <property type="evidence" value="ECO:0007669"/>
    <property type="project" value="UniProtKB-SubCell"/>
</dbReference>
<keyword evidence="5 7" id="KW-1133">Transmembrane helix</keyword>
<keyword evidence="7" id="KW-1005">Bacterial flagellum biogenesis</keyword>
<dbReference type="Gene3D" id="3.40.50.12790">
    <property type="entry name" value="FHIPEP family, domain 4"/>
    <property type="match status" value="1"/>
</dbReference>
<reference evidence="8" key="1">
    <citation type="journal article" date="2016" name="Int. J. Mol. Sci.">
        <title>Comparative genomics of the extreme acidophile Acidithiobacillus thiooxidans reveals intraspecific divergence and niche adaptation.</title>
        <authorList>
            <person name="Zhang X."/>
            <person name="Feng X."/>
            <person name="Tao J."/>
            <person name="Ma L."/>
            <person name="Xiao Y."/>
            <person name="Liang Y."/>
            <person name="Liu X."/>
            <person name="Yin H."/>
        </authorList>
    </citation>
    <scope>NUCLEOTIDE SEQUENCE [LARGE SCALE GENOMIC DNA]</scope>
    <source>
        <strain evidence="8">DXS-W</strain>
    </source>
</reference>
<evidence type="ECO:0000256" key="5">
    <source>
        <dbReference type="ARBA" id="ARBA00022989"/>
    </source>
</evidence>
<keyword evidence="7" id="KW-1006">Bacterial flagellum protein export</keyword>
<comment type="similarity">
    <text evidence="2 7">Belongs to the FHIPEP (flagella/HR/invasion proteins export pore) family.</text>
</comment>
<dbReference type="InterPro" id="IPR042193">
    <property type="entry name" value="FHIPEP_3"/>
</dbReference>
<gene>
    <name evidence="7" type="primary">flhA</name>
    <name evidence="8" type="ORF">A6M23_08715</name>
</gene>
<dbReference type="PRINTS" id="PR00949">
    <property type="entry name" value="TYPE3IMAPROT"/>
</dbReference>
<keyword evidence="4 7" id="KW-0812">Transmembrane</keyword>
<feature type="transmembrane region" description="Helical" evidence="7">
    <location>
        <begin position="290"/>
        <end position="306"/>
    </location>
</feature>
<dbReference type="Gene3D" id="1.10.8.540">
    <property type="entry name" value="FHIPEP family, domain 3"/>
    <property type="match status" value="1"/>
</dbReference>
<dbReference type="PIRSF" id="PIRSF005419">
    <property type="entry name" value="FlhA"/>
    <property type="match status" value="1"/>
</dbReference>
<comment type="subcellular location">
    <subcellularLocation>
        <location evidence="1 7">Cell membrane</location>
        <topology evidence="1 7">Multi-pass membrane protein</topology>
    </subcellularLocation>
</comment>
<feature type="transmembrane region" description="Helical" evidence="7">
    <location>
        <begin position="21"/>
        <end position="40"/>
    </location>
</feature>
<evidence type="ECO:0000256" key="3">
    <source>
        <dbReference type="ARBA" id="ARBA00022475"/>
    </source>
</evidence>
<keyword evidence="9" id="KW-1185">Reference proteome</keyword>
<evidence type="ECO:0000256" key="2">
    <source>
        <dbReference type="ARBA" id="ARBA00008835"/>
    </source>
</evidence>
<feature type="transmembrane region" description="Helical" evidence="7">
    <location>
        <begin position="251"/>
        <end position="269"/>
    </location>
</feature>
<keyword evidence="7" id="KW-0653">Protein transport</keyword>
<dbReference type="PANTHER" id="PTHR30161">
    <property type="entry name" value="FLAGELLAR EXPORT PROTEIN, MEMBRANE FLHA SUBUNIT-RELATED"/>
    <property type="match status" value="1"/>
</dbReference>
<keyword evidence="3 7" id="KW-1003">Cell membrane</keyword>
<evidence type="ECO:0000256" key="4">
    <source>
        <dbReference type="ARBA" id="ARBA00022692"/>
    </source>
</evidence>
<dbReference type="Proteomes" id="UP000095008">
    <property type="component" value="Unassembled WGS sequence"/>
</dbReference>
<evidence type="ECO:0000256" key="1">
    <source>
        <dbReference type="ARBA" id="ARBA00004651"/>
    </source>
</evidence>
<protein>
    <recommendedName>
        <fullName evidence="7">Flagellar biosynthesis protein FlhA</fullName>
    </recommendedName>
</protein>
<dbReference type="GO" id="GO:0044780">
    <property type="term" value="P:bacterial-type flagellum assembly"/>
    <property type="evidence" value="ECO:0007669"/>
    <property type="project" value="InterPro"/>
</dbReference>
<keyword evidence="7" id="KW-0813">Transport</keyword>
<dbReference type="InterPro" id="IPR042196">
    <property type="entry name" value="FHIPEP_4"/>
</dbReference>
<accession>A0A1C2IAH4</accession>
<evidence type="ECO:0000256" key="7">
    <source>
        <dbReference type="RuleBase" id="RU364093"/>
    </source>
</evidence>
<comment type="caution">
    <text evidence="8">The sequence shown here is derived from an EMBL/GenBank/DDBJ whole genome shotgun (WGS) entry which is preliminary data.</text>
</comment>
<dbReference type="EMBL" id="LWRY01000093">
    <property type="protein sequence ID" value="OCX72984.1"/>
    <property type="molecule type" value="Genomic_DNA"/>
</dbReference>
<feature type="transmembrane region" description="Helical" evidence="7">
    <location>
        <begin position="46"/>
        <end position="65"/>
    </location>
</feature>
<dbReference type="PANTHER" id="PTHR30161:SF1">
    <property type="entry name" value="FLAGELLAR BIOSYNTHESIS PROTEIN FLHA-RELATED"/>
    <property type="match status" value="1"/>
</dbReference>
<dbReference type="InterPro" id="IPR042194">
    <property type="entry name" value="FHIPEP_1"/>
</dbReference>
<dbReference type="NCBIfam" id="TIGR01398">
    <property type="entry name" value="FlhA"/>
    <property type="match status" value="1"/>
</dbReference>
<dbReference type="InterPro" id="IPR001712">
    <property type="entry name" value="T3SS_FHIPEP"/>
</dbReference>
<name>A0A1C2IAH4_ACITH</name>
<evidence type="ECO:0000256" key="6">
    <source>
        <dbReference type="ARBA" id="ARBA00023136"/>
    </source>
</evidence>
<feature type="transmembrane region" description="Helical" evidence="7">
    <location>
        <begin position="209"/>
        <end position="231"/>
    </location>
</feature>
<dbReference type="Gene3D" id="3.40.30.60">
    <property type="entry name" value="FHIPEP family, domain 1"/>
    <property type="match status" value="1"/>
</dbReference>
<feature type="transmembrane region" description="Helical" evidence="7">
    <location>
        <begin position="77"/>
        <end position="101"/>
    </location>
</feature>
<dbReference type="AlphaFoldDB" id="A0A1C2IAH4"/>
<comment type="function">
    <text evidence="7">Required for formation of the rod structure of the flagellar apparatus. Together with FliI and FliH, may constitute the export apparatus of flagellin.</text>
</comment>
<feature type="transmembrane region" description="Helical" evidence="7">
    <location>
        <begin position="121"/>
        <end position="140"/>
    </location>
</feature>
<keyword evidence="6 7" id="KW-0472">Membrane</keyword>
<organism evidence="8 9">
    <name type="scientific">Acidithiobacillus thiooxidans</name>
    <name type="common">Thiobacillus thiooxidans</name>
    <dbReference type="NCBI Taxonomy" id="930"/>
    <lineage>
        <taxon>Bacteria</taxon>
        <taxon>Pseudomonadati</taxon>
        <taxon>Pseudomonadota</taxon>
        <taxon>Acidithiobacillia</taxon>
        <taxon>Acidithiobacillales</taxon>
        <taxon>Acidithiobacillaceae</taxon>
        <taxon>Acidithiobacillus</taxon>
    </lineage>
</organism>
<evidence type="ECO:0000313" key="8">
    <source>
        <dbReference type="EMBL" id="OCX72984.1"/>
    </source>
</evidence>
<sequence>MGVVAEEMRGATESRWAGYQALMGPVVLVMILGMIVVPLPPILLDVLFTFNITFALLVLFAAFYIRKPLDFSAFPTILLIATLLRLALNVAAARVILLYGYRGDQAAGVVIESFGRFVVGGNYVVGIVVFAILIIINFVVITKGSTRIAEVTARFSLDAMPGKQMAIDADLNAGIINQEQAKKRREIVSAESDFYGSMDGASKFVRGDAIAAIMIILINLIGGLVVGVFQHGMSLSHAAHTYTLLSIGDGLVAQIPSLVISIAAGILVSRGGEDAEMGHLVSKQIFIGNRHGLLVTAIILGVTGIIPGMPHWAFLIYAALTSALWFVLNDQHKRAILVSSAPTPSEPTQDGADAVIDTRILRPIEVIGLAIGYQIIPMMQTDGELQKRLNLLRRRISESAGFLLPAIHVHDDLTLRPGGYRIEIHGVEEARGEVYADRLLAVSSGANIPPIEGIHTIDPVYGASAYWIGRERSDDAELLGYTVIDAPTVITTHLHEVIQQHMDEVFGLRQMQELLDLAGQRDGKLLEAVLPRIATAPKLAKVFRELVMERVSLRDMSIILESLAEDGREGMHTGQMVEVIRRRLGRQILQSVAPESASPPTPVQVAVLDQKLEQVLVTSVQTAQGAGTQPALEPSVLLHLSQAVRQSMKEMEEKSIQPLLMVRDEVRYPLSVWLRSAGLFIPVMAFSEIPGDRQVKSVIEVH</sequence>
<proteinExistence type="inferred from homology"/>
<evidence type="ECO:0000313" key="9">
    <source>
        <dbReference type="Proteomes" id="UP000095008"/>
    </source>
</evidence>
<dbReference type="InterPro" id="IPR006301">
    <property type="entry name" value="FlhA"/>
</dbReference>
<dbReference type="Pfam" id="PF00771">
    <property type="entry name" value="FHIPEP"/>
    <property type="match status" value="1"/>
</dbReference>
<dbReference type="GO" id="GO:0009306">
    <property type="term" value="P:protein secretion"/>
    <property type="evidence" value="ECO:0007669"/>
    <property type="project" value="InterPro"/>
</dbReference>